<keyword evidence="1" id="KW-0732">Signal</keyword>
<evidence type="ECO:0000256" key="1">
    <source>
        <dbReference type="SAM" id="SignalP"/>
    </source>
</evidence>
<protein>
    <recommendedName>
        <fullName evidence="4">Secreted protein</fullName>
    </recommendedName>
</protein>
<accession>A0AAD8JZP3</accession>
<reference evidence="2" key="1">
    <citation type="journal article" date="2023" name="bioRxiv">
        <title>Improved chromosome-level genome assembly for marigold (Tagetes erecta).</title>
        <authorList>
            <person name="Jiang F."/>
            <person name="Yuan L."/>
            <person name="Wang S."/>
            <person name="Wang H."/>
            <person name="Xu D."/>
            <person name="Wang A."/>
            <person name="Fan W."/>
        </authorList>
    </citation>
    <scope>NUCLEOTIDE SEQUENCE</scope>
    <source>
        <strain evidence="2">WSJ</strain>
        <tissue evidence="2">Leaf</tissue>
    </source>
</reference>
<gene>
    <name evidence="2" type="ORF">QVD17_34660</name>
</gene>
<dbReference type="EMBL" id="JAUHHV010000009">
    <property type="protein sequence ID" value="KAK1412993.1"/>
    <property type="molecule type" value="Genomic_DNA"/>
</dbReference>
<sequence>MLITSFGSIIIIVTSSSPCCSIILQSINGGRWTFTSFKLCHNPPPQTAMAPTTTTTIIFQICISIHSK</sequence>
<evidence type="ECO:0008006" key="4">
    <source>
        <dbReference type="Google" id="ProtNLM"/>
    </source>
</evidence>
<organism evidence="2 3">
    <name type="scientific">Tagetes erecta</name>
    <name type="common">African marigold</name>
    <dbReference type="NCBI Taxonomy" id="13708"/>
    <lineage>
        <taxon>Eukaryota</taxon>
        <taxon>Viridiplantae</taxon>
        <taxon>Streptophyta</taxon>
        <taxon>Embryophyta</taxon>
        <taxon>Tracheophyta</taxon>
        <taxon>Spermatophyta</taxon>
        <taxon>Magnoliopsida</taxon>
        <taxon>eudicotyledons</taxon>
        <taxon>Gunneridae</taxon>
        <taxon>Pentapetalae</taxon>
        <taxon>asterids</taxon>
        <taxon>campanulids</taxon>
        <taxon>Asterales</taxon>
        <taxon>Asteraceae</taxon>
        <taxon>Asteroideae</taxon>
        <taxon>Heliantheae alliance</taxon>
        <taxon>Tageteae</taxon>
        <taxon>Tagetes</taxon>
    </lineage>
</organism>
<name>A0AAD8JZP3_TARER</name>
<proteinExistence type="predicted"/>
<dbReference type="Proteomes" id="UP001229421">
    <property type="component" value="Unassembled WGS sequence"/>
</dbReference>
<feature type="signal peptide" evidence="1">
    <location>
        <begin position="1"/>
        <end position="16"/>
    </location>
</feature>
<keyword evidence="3" id="KW-1185">Reference proteome</keyword>
<evidence type="ECO:0000313" key="3">
    <source>
        <dbReference type="Proteomes" id="UP001229421"/>
    </source>
</evidence>
<evidence type="ECO:0000313" key="2">
    <source>
        <dbReference type="EMBL" id="KAK1412993.1"/>
    </source>
</evidence>
<comment type="caution">
    <text evidence="2">The sequence shown here is derived from an EMBL/GenBank/DDBJ whole genome shotgun (WGS) entry which is preliminary data.</text>
</comment>
<dbReference type="AlphaFoldDB" id="A0AAD8JZP3"/>
<feature type="chain" id="PRO_5041939625" description="Secreted protein" evidence="1">
    <location>
        <begin position="17"/>
        <end position="68"/>
    </location>
</feature>